<name>A0A3E4UW02_MEDGN</name>
<dbReference type="RefSeq" id="WP_118044238.1">
    <property type="nucleotide sequence ID" value="NZ_JAQDNS010000061.1"/>
</dbReference>
<evidence type="ECO:0000313" key="3">
    <source>
        <dbReference type="Proteomes" id="UP000260808"/>
    </source>
</evidence>
<accession>A0A3E4UW02</accession>
<dbReference type="Proteomes" id="UP000284472">
    <property type="component" value="Unassembled WGS sequence"/>
</dbReference>
<dbReference type="Proteomes" id="UP000260808">
    <property type="component" value="Unassembled WGS sequence"/>
</dbReference>
<comment type="caution">
    <text evidence="1">The sequence shown here is derived from an EMBL/GenBank/DDBJ whole genome shotgun (WGS) entry which is preliminary data.</text>
</comment>
<organism evidence="1 3">
    <name type="scientific">Mediterraneibacter gnavus</name>
    <name type="common">Ruminococcus gnavus</name>
    <dbReference type="NCBI Taxonomy" id="33038"/>
    <lineage>
        <taxon>Bacteria</taxon>
        <taxon>Bacillati</taxon>
        <taxon>Bacillota</taxon>
        <taxon>Clostridia</taxon>
        <taxon>Lachnospirales</taxon>
        <taxon>Lachnospiraceae</taxon>
        <taxon>Mediterraneibacter</taxon>
    </lineage>
</organism>
<dbReference type="EMBL" id="QSIR01000052">
    <property type="protein sequence ID" value="RHC99865.1"/>
    <property type="molecule type" value="Genomic_DNA"/>
</dbReference>
<protein>
    <submittedName>
        <fullName evidence="1">Uncharacterized protein</fullName>
    </submittedName>
</protein>
<reference evidence="3 4" key="1">
    <citation type="submission" date="2018-08" db="EMBL/GenBank/DDBJ databases">
        <title>A genome reference for cultivated species of the human gut microbiota.</title>
        <authorList>
            <person name="Zou Y."/>
            <person name="Xue W."/>
            <person name="Luo G."/>
        </authorList>
    </citation>
    <scope>NUCLEOTIDE SEQUENCE [LARGE SCALE GENOMIC DNA]</scope>
    <source>
        <strain evidence="2 4">AM32-6</strain>
        <strain evidence="1 3">TF01-20-2</strain>
    </source>
</reference>
<gene>
    <name evidence="2" type="ORF">DW812_17720</name>
    <name evidence="1" type="ORF">DXC31_16105</name>
</gene>
<evidence type="ECO:0000313" key="2">
    <source>
        <dbReference type="EMBL" id="RHC99865.1"/>
    </source>
</evidence>
<sequence>MGKIEPEKEIKKVVICYEDGEEKEIEKGFFCEMHPEEECLNLTFHMFRVEGKELVCIIEGMMELGGRLGMFSPAKEIQEGEEGNRERKRS</sequence>
<dbReference type="AlphaFoldDB" id="A0A3E4UW02"/>
<proteinExistence type="predicted"/>
<dbReference type="EMBL" id="QSSX01000066">
    <property type="protein sequence ID" value="RGM17464.1"/>
    <property type="molecule type" value="Genomic_DNA"/>
</dbReference>
<evidence type="ECO:0000313" key="4">
    <source>
        <dbReference type="Proteomes" id="UP000284472"/>
    </source>
</evidence>
<evidence type="ECO:0000313" key="1">
    <source>
        <dbReference type="EMBL" id="RGM17464.1"/>
    </source>
</evidence>